<feature type="region of interest" description="Disordered" evidence="1">
    <location>
        <begin position="34"/>
        <end position="54"/>
    </location>
</feature>
<evidence type="ECO:0000313" key="2">
    <source>
        <dbReference type="EMBL" id="EIW81287.1"/>
    </source>
</evidence>
<dbReference type="Proteomes" id="UP000053558">
    <property type="component" value="Unassembled WGS sequence"/>
</dbReference>
<protein>
    <submittedName>
        <fullName evidence="2">Uncharacterized protein</fullName>
    </submittedName>
</protein>
<keyword evidence="3" id="KW-1185">Reference proteome</keyword>
<accession>A0A5M3MQE7</accession>
<dbReference type="EMBL" id="JH711578">
    <property type="protein sequence ID" value="EIW81287.1"/>
    <property type="molecule type" value="Genomic_DNA"/>
</dbReference>
<evidence type="ECO:0000313" key="3">
    <source>
        <dbReference type="Proteomes" id="UP000053558"/>
    </source>
</evidence>
<organism evidence="2 3">
    <name type="scientific">Coniophora puteana (strain RWD-64-598)</name>
    <name type="common">Brown rot fungus</name>
    <dbReference type="NCBI Taxonomy" id="741705"/>
    <lineage>
        <taxon>Eukaryota</taxon>
        <taxon>Fungi</taxon>
        <taxon>Dikarya</taxon>
        <taxon>Basidiomycota</taxon>
        <taxon>Agaricomycotina</taxon>
        <taxon>Agaricomycetes</taxon>
        <taxon>Agaricomycetidae</taxon>
        <taxon>Boletales</taxon>
        <taxon>Coniophorineae</taxon>
        <taxon>Coniophoraceae</taxon>
        <taxon>Coniophora</taxon>
    </lineage>
</organism>
<dbReference type="AlphaFoldDB" id="A0A5M3MQE7"/>
<dbReference type="RefSeq" id="XP_007768661.1">
    <property type="nucleotide sequence ID" value="XM_007770471.1"/>
</dbReference>
<reference evidence="3" key="1">
    <citation type="journal article" date="2012" name="Science">
        <title>The Paleozoic origin of enzymatic lignin decomposition reconstructed from 31 fungal genomes.</title>
        <authorList>
            <person name="Floudas D."/>
            <person name="Binder M."/>
            <person name="Riley R."/>
            <person name="Barry K."/>
            <person name="Blanchette R.A."/>
            <person name="Henrissat B."/>
            <person name="Martinez A.T."/>
            <person name="Otillar R."/>
            <person name="Spatafora J.W."/>
            <person name="Yadav J.S."/>
            <person name="Aerts A."/>
            <person name="Benoit I."/>
            <person name="Boyd A."/>
            <person name="Carlson A."/>
            <person name="Copeland A."/>
            <person name="Coutinho P.M."/>
            <person name="de Vries R.P."/>
            <person name="Ferreira P."/>
            <person name="Findley K."/>
            <person name="Foster B."/>
            <person name="Gaskell J."/>
            <person name="Glotzer D."/>
            <person name="Gorecki P."/>
            <person name="Heitman J."/>
            <person name="Hesse C."/>
            <person name="Hori C."/>
            <person name="Igarashi K."/>
            <person name="Jurgens J.A."/>
            <person name="Kallen N."/>
            <person name="Kersten P."/>
            <person name="Kohler A."/>
            <person name="Kuees U."/>
            <person name="Kumar T.K.A."/>
            <person name="Kuo A."/>
            <person name="LaButti K."/>
            <person name="Larrondo L.F."/>
            <person name="Lindquist E."/>
            <person name="Ling A."/>
            <person name="Lombard V."/>
            <person name="Lucas S."/>
            <person name="Lundell T."/>
            <person name="Martin R."/>
            <person name="McLaughlin D.J."/>
            <person name="Morgenstern I."/>
            <person name="Morin E."/>
            <person name="Murat C."/>
            <person name="Nagy L.G."/>
            <person name="Nolan M."/>
            <person name="Ohm R.A."/>
            <person name="Patyshakuliyeva A."/>
            <person name="Rokas A."/>
            <person name="Ruiz-Duenas F.J."/>
            <person name="Sabat G."/>
            <person name="Salamov A."/>
            <person name="Samejima M."/>
            <person name="Schmutz J."/>
            <person name="Slot J.C."/>
            <person name="St John F."/>
            <person name="Stenlid J."/>
            <person name="Sun H."/>
            <person name="Sun S."/>
            <person name="Syed K."/>
            <person name="Tsang A."/>
            <person name="Wiebenga A."/>
            <person name="Young D."/>
            <person name="Pisabarro A."/>
            <person name="Eastwood D.C."/>
            <person name="Martin F."/>
            <person name="Cullen D."/>
            <person name="Grigoriev I.V."/>
            <person name="Hibbett D.S."/>
        </authorList>
    </citation>
    <scope>NUCLEOTIDE SEQUENCE [LARGE SCALE GENOMIC DNA]</scope>
    <source>
        <strain evidence="3">RWD-64-598 SS2</strain>
    </source>
</reference>
<comment type="caution">
    <text evidence="2">The sequence shown here is derived from an EMBL/GenBank/DDBJ whole genome shotgun (WGS) entry which is preliminary data.</text>
</comment>
<sequence length="177" mass="20545">MDTDAAQQFDSAGDLNELDIKLRQFQLSSKPSNGKLLPSPYLPPELNISETPQNKPPRRAFYGFAVSTDLMLDYALRWYERILTRESLKDVDPFWVTDIWAGAAHQHLELDPVHPRLNVPMVETPDGLQPCVAIYDSYDMIRWNLNEEEETEFLEFIKSELGLPESQEPLWYYCHGR</sequence>
<dbReference type="KEGG" id="cput:CONPUDRAFT_165473"/>
<name>A0A5M3MQE7_CONPW</name>
<proteinExistence type="predicted"/>
<gene>
    <name evidence="2" type="ORF">CONPUDRAFT_165473</name>
</gene>
<evidence type="ECO:0000256" key="1">
    <source>
        <dbReference type="SAM" id="MobiDB-lite"/>
    </source>
</evidence>
<dbReference type="GeneID" id="19205320"/>